<proteinExistence type="inferred from homology"/>
<dbReference type="PROSITE" id="PS00211">
    <property type="entry name" value="ABC_TRANSPORTER_1"/>
    <property type="match status" value="1"/>
</dbReference>
<name>A0ABU5TCD6_9MICC</name>
<evidence type="ECO:0000259" key="4">
    <source>
        <dbReference type="PROSITE" id="PS50893"/>
    </source>
</evidence>
<keyword evidence="6" id="KW-1185">Reference proteome</keyword>
<dbReference type="PANTHER" id="PTHR24220">
    <property type="entry name" value="IMPORT ATP-BINDING PROTEIN"/>
    <property type="match status" value="1"/>
</dbReference>
<sequence>MRIELVDVRYSVPGRALFSGLTHTFAAPEMIALMGPSGSGKSTLLGLISGQLAPDGGSIIAEDGGSPAAPAWIFQSTPLLAHRTALDNAMTAALMTDHDPIVARRRAAEALDRAGLGGLASTRASRLSGGERQRVAVARAITARSRLVLADEPTASLDPVSRERVVDALRGAAELGALTLVATHDEWVADRCDTKVRIEDGTLVGY</sequence>
<dbReference type="Proteomes" id="UP001304769">
    <property type="component" value="Unassembled WGS sequence"/>
</dbReference>
<dbReference type="GO" id="GO:0005524">
    <property type="term" value="F:ATP binding"/>
    <property type="evidence" value="ECO:0007669"/>
    <property type="project" value="UniProtKB-KW"/>
</dbReference>
<dbReference type="PANTHER" id="PTHR24220:SF689">
    <property type="entry name" value="LIPOPROTEIN-RELEASING SYSTEM ATP-BINDING PROTEIN LOLD"/>
    <property type="match status" value="1"/>
</dbReference>
<evidence type="ECO:0000256" key="1">
    <source>
        <dbReference type="ARBA" id="ARBA00005417"/>
    </source>
</evidence>
<gene>
    <name evidence="5" type="ORF">SPF06_21760</name>
</gene>
<dbReference type="Gene3D" id="3.40.50.300">
    <property type="entry name" value="P-loop containing nucleotide triphosphate hydrolases"/>
    <property type="match status" value="1"/>
</dbReference>
<dbReference type="SMART" id="SM00382">
    <property type="entry name" value="AAA"/>
    <property type="match status" value="1"/>
</dbReference>
<reference evidence="5 6" key="1">
    <citation type="submission" date="2023-12" db="EMBL/GenBank/DDBJ databases">
        <title>Sinomonas terricola sp. nov, isolated from litchi orchard soil in Guangdong, PR China.</title>
        <authorList>
            <person name="Jiaxin W."/>
            <person name="Yang Z."/>
            <person name="Honghui Z."/>
        </authorList>
    </citation>
    <scope>NUCLEOTIDE SEQUENCE [LARGE SCALE GENOMIC DNA]</scope>
    <source>
        <strain evidence="5 6">JGH33</strain>
    </source>
</reference>
<protein>
    <submittedName>
        <fullName evidence="5">ATP-binding cassette domain-containing protein</fullName>
    </submittedName>
</protein>
<keyword evidence="2" id="KW-0547">Nucleotide-binding</keyword>
<keyword evidence="3 5" id="KW-0067">ATP-binding</keyword>
<accession>A0ABU5TCD6</accession>
<comment type="caution">
    <text evidence="5">The sequence shown here is derived from an EMBL/GenBank/DDBJ whole genome shotgun (WGS) entry which is preliminary data.</text>
</comment>
<dbReference type="InterPro" id="IPR015854">
    <property type="entry name" value="ABC_transpr_LolD-like"/>
</dbReference>
<evidence type="ECO:0000256" key="2">
    <source>
        <dbReference type="ARBA" id="ARBA00022741"/>
    </source>
</evidence>
<dbReference type="InterPro" id="IPR017871">
    <property type="entry name" value="ABC_transporter-like_CS"/>
</dbReference>
<organism evidence="5 6">
    <name type="scientific">Sinomonas terricola</name>
    <dbReference type="NCBI Taxonomy" id="3110330"/>
    <lineage>
        <taxon>Bacteria</taxon>
        <taxon>Bacillati</taxon>
        <taxon>Actinomycetota</taxon>
        <taxon>Actinomycetes</taxon>
        <taxon>Micrococcales</taxon>
        <taxon>Micrococcaceae</taxon>
        <taxon>Sinomonas</taxon>
    </lineage>
</organism>
<dbReference type="InterPro" id="IPR027417">
    <property type="entry name" value="P-loop_NTPase"/>
</dbReference>
<comment type="similarity">
    <text evidence="1">Belongs to the ABC transporter superfamily.</text>
</comment>
<dbReference type="InterPro" id="IPR003593">
    <property type="entry name" value="AAA+_ATPase"/>
</dbReference>
<dbReference type="SUPFAM" id="SSF52540">
    <property type="entry name" value="P-loop containing nucleoside triphosphate hydrolases"/>
    <property type="match status" value="1"/>
</dbReference>
<dbReference type="PROSITE" id="PS50893">
    <property type="entry name" value="ABC_TRANSPORTER_2"/>
    <property type="match status" value="1"/>
</dbReference>
<evidence type="ECO:0000256" key="3">
    <source>
        <dbReference type="ARBA" id="ARBA00022840"/>
    </source>
</evidence>
<dbReference type="Pfam" id="PF00005">
    <property type="entry name" value="ABC_tran"/>
    <property type="match status" value="1"/>
</dbReference>
<dbReference type="InterPro" id="IPR003439">
    <property type="entry name" value="ABC_transporter-like_ATP-bd"/>
</dbReference>
<dbReference type="RefSeq" id="WP_323281261.1">
    <property type="nucleotide sequence ID" value="NZ_JAYGGQ010000028.1"/>
</dbReference>
<evidence type="ECO:0000313" key="5">
    <source>
        <dbReference type="EMBL" id="MEA5457350.1"/>
    </source>
</evidence>
<dbReference type="EMBL" id="JAYGGQ010000028">
    <property type="protein sequence ID" value="MEA5457350.1"/>
    <property type="molecule type" value="Genomic_DNA"/>
</dbReference>
<feature type="domain" description="ABC transporter" evidence="4">
    <location>
        <begin position="3"/>
        <end position="206"/>
    </location>
</feature>
<evidence type="ECO:0000313" key="6">
    <source>
        <dbReference type="Proteomes" id="UP001304769"/>
    </source>
</evidence>